<name>A0ABZ3F302_9FIRM</name>
<feature type="transmembrane region" description="Helical" evidence="1">
    <location>
        <begin position="119"/>
        <end position="138"/>
    </location>
</feature>
<protein>
    <submittedName>
        <fullName evidence="2">DMT family transporter</fullName>
    </submittedName>
</protein>
<accession>A0ABZ3F302</accession>
<dbReference type="SUPFAM" id="SSF103481">
    <property type="entry name" value="Multidrug resistance efflux transporter EmrE"/>
    <property type="match status" value="2"/>
</dbReference>
<feature type="transmembrane region" description="Helical" evidence="1">
    <location>
        <begin position="209"/>
        <end position="229"/>
    </location>
</feature>
<evidence type="ECO:0000313" key="3">
    <source>
        <dbReference type="Proteomes" id="UP001451571"/>
    </source>
</evidence>
<evidence type="ECO:0000313" key="2">
    <source>
        <dbReference type="EMBL" id="XAH76025.1"/>
    </source>
</evidence>
<dbReference type="InterPro" id="IPR006750">
    <property type="entry name" value="YdcZ"/>
</dbReference>
<feature type="transmembrane region" description="Helical" evidence="1">
    <location>
        <begin position="64"/>
        <end position="82"/>
    </location>
</feature>
<feature type="transmembrane region" description="Helical" evidence="1">
    <location>
        <begin position="30"/>
        <end position="49"/>
    </location>
</feature>
<dbReference type="Proteomes" id="UP001451571">
    <property type="component" value="Chromosome"/>
</dbReference>
<feature type="transmembrane region" description="Helical" evidence="1">
    <location>
        <begin position="174"/>
        <end position="197"/>
    </location>
</feature>
<feature type="transmembrane region" description="Helical" evidence="1">
    <location>
        <begin position="88"/>
        <end position="112"/>
    </location>
</feature>
<keyword evidence="1" id="KW-0812">Transmembrane</keyword>
<keyword evidence="3" id="KW-1185">Reference proteome</keyword>
<dbReference type="InterPro" id="IPR037185">
    <property type="entry name" value="EmrE-like"/>
</dbReference>
<dbReference type="EMBL" id="CP146256">
    <property type="protein sequence ID" value="XAH76025.1"/>
    <property type="molecule type" value="Genomic_DNA"/>
</dbReference>
<dbReference type="Pfam" id="PF04657">
    <property type="entry name" value="DMT_YdcZ"/>
    <property type="match status" value="2"/>
</dbReference>
<organism evidence="2 3">
    <name type="scientific">Kineothrix sedimenti</name>
    <dbReference type="NCBI Taxonomy" id="3123317"/>
    <lineage>
        <taxon>Bacteria</taxon>
        <taxon>Bacillati</taxon>
        <taxon>Bacillota</taxon>
        <taxon>Clostridia</taxon>
        <taxon>Lachnospirales</taxon>
        <taxon>Lachnospiraceae</taxon>
        <taxon>Kineothrix</taxon>
    </lineage>
</organism>
<feature type="transmembrane region" description="Helical" evidence="1">
    <location>
        <begin position="236"/>
        <end position="259"/>
    </location>
</feature>
<reference evidence="2 3" key="1">
    <citation type="submission" date="2024-02" db="EMBL/GenBank/DDBJ databases">
        <title>Bacterial strain from lacustrine sediment.</title>
        <authorList>
            <person name="Petit C."/>
            <person name="Fadhlaoui K."/>
        </authorList>
    </citation>
    <scope>NUCLEOTIDE SEQUENCE [LARGE SCALE GENOMIC DNA]</scope>
    <source>
        <strain evidence="2 3">IPX-CK</strain>
    </source>
</reference>
<dbReference type="RefSeq" id="WP_342759597.1">
    <property type="nucleotide sequence ID" value="NZ_CP146256.1"/>
</dbReference>
<feature type="transmembrane region" description="Helical" evidence="1">
    <location>
        <begin position="265"/>
        <end position="283"/>
    </location>
</feature>
<dbReference type="PANTHER" id="PTHR34821">
    <property type="entry name" value="INNER MEMBRANE PROTEIN YDCZ"/>
    <property type="match status" value="1"/>
</dbReference>
<dbReference type="PANTHER" id="PTHR34821:SF2">
    <property type="entry name" value="INNER MEMBRANE PROTEIN YDCZ"/>
    <property type="match status" value="1"/>
</dbReference>
<gene>
    <name evidence="2" type="ORF">V6984_09800</name>
</gene>
<sequence>MYQLLALLTGILLSIMISVNGNLSDQYGAILAAVIIHVVGSISAFLLCLTQKEKNPLHGHHPKWIYLGGAIGVCTTVFNNLAYGHISVTSIVALGLLGQTVTSLFIDTYGLFGMKKQSFNKNSILGFAVSFLGILLMLDQSVAGAIIAVFISFCAGISVVLSRSVNARLAEKTGALRGSLINHLVGLPITIIVALFAKQFSSIPSISAFHPWIYFGGIFGVAVIFLCNLTVPRISAFYLTLLTFVGQVFTGILLDLIFGDHFSRASFVGGIIIIFGIAINFIIERIHTYKNEKERAYWSKIKRAEEEHRKVLLKIYEEQQTPDIIAKK</sequence>
<feature type="transmembrane region" description="Helical" evidence="1">
    <location>
        <begin position="144"/>
        <end position="162"/>
    </location>
</feature>
<keyword evidence="1" id="KW-0472">Membrane</keyword>
<evidence type="ECO:0000256" key="1">
    <source>
        <dbReference type="SAM" id="Phobius"/>
    </source>
</evidence>
<keyword evidence="1" id="KW-1133">Transmembrane helix</keyword>
<proteinExistence type="predicted"/>